<gene>
    <name evidence="1" type="ORF">DPMN_022104</name>
</gene>
<evidence type="ECO:0000313" key="1">
    <source>
        <dbReference type="EMBL" id="KAH3897908.1"/>
    </source>
</evidence>
<dbReference type="Proteomes" id="UP000828390">
    <property type="component" value="Unassembled WGS sequence"/>
</dbReference>
<dbReference type="EMBL" id="JAIWYP010000001">
    <property type="protein sequence ID" value="KAH3897908.1"/>
    <property type="molecule type" value="Genomic_DNA"/>
</dbReference>
<sequence>MLGHTPGPHIMQERNALPCRLYSRDDNAVSTAYILASISTHLPDFIRKDRGMQKDQVR</sequence>
<name>A0A9D4NNB2_DREPO</name>
<organism evidence="1 2">
    <name type="scientific">Dreissena polymorpha</name>
    <name type="common">Zebra mussel</name>
    <name type="synonym">Mytilus polymorpha</name>
    <dbReference type="NCBI Taxonomy" id="45954"/>
    <lineage>
        <taxon>Eukaryota</taxon>
        <taxon>Metazoa</taxon>
        <taxon>Spiralia</taxon>
        <taxon>Lophotrochozoa</taxon>
        <taxon>Mollusca</taxon>
        <taxon>Bivalvia</taxon>
        <taxon>Autobranchia</taxon>
        <taxon>Heteroconchia</taxon>
        <taxon>Euheterodonta</taxon>
        <taxon>Imparidentia</taxon>
        <taxon>Neoheterodontei</taxon>
        <taxon>Myida</taxon>
        <taxon>Dreissenoidea</taxon>
        <taxon>Dreissenidae</taxon>
        <taxon>Dreissena</taxon>
    </lineage>
</organism>
<reference evidence="1" key="1">
    <citation type="journal article" date="2019" name="bioRxiv">
        <title>The Genome of the Zebra Mussel, Dreissena polymorpha: A Resource for Invasive Species Research.</title>
        <authorList>
            <person name="McCartney M.A."/>
            <person name="Auch B."/>
            <person name="Kono T."/>
            <person name="Mallez S."/>
            <person name="Zhang Y."/>
            <person name="Obille A."/>
            <person name="Becker A."/>
            <person name="Abrahante J.E."/>
            <person name="Garbe J."/>
            <person name="Badalamenti J.P."/>
            <person name="Herman A."/>
            <person name="Mangelson H."/>
            <person name="Liachko I."/>
            <person name="Sullivan S."/>
            <person name="Sone E.D."/>
            <person name="Koren S."/>
            <person name="Silverstein K.A.T."/>
            <person name="Beckman K.B."/>
            <person name="Gohl D.M."/>
        </authorList>
    </citation>
    <scope>NUCLEOTIDE SEQUENCE</scope>
    <source>
        <strain evidence="1">Duluth1</strain>
        <tissue evidence="1">Whole animal</tissue>
    </source>
</reference>
<comment type="caution">
    <text evidence="1">The sequence shown here is derived from an EMBL/GenBank/DDBJ whole genome shotgun (WGS) entry which is preliminary data.</text>
</comment>
<dbReference type="AlphaFoldDB" id="A0A9D4NNB2"/>
<reference evidence="1" key="2">
    <citation type="submission" date="2020-11" db="EMBL/GenBank/DDBJ databases">
        <authorList>
            <person name="McCartney M.A."/>
            <person name="Auch B."/>
            <person name="Kono T."/>
            <person name="Mallez S."/>
            <person name="Becker A."/>
            <person name="Gohl D.M."/>
            <person name="Silverstein K.A.T."/>
            <person name="Koren S."/>
            <person name="Bechman K.B."/>
            <person name="Herman A."/>
            <person name="Abrahante J.E."/>
            <person name="Garbe J."/>
        </authorList>
    </citation>
    <scope>NUCLEOTIDE SEQUENCE</scope>
    <source>
        <strain evidence="1">Duluth1</strain>
        <tissue evidence="1">Whole animal</tissue>
    </source>
</reference>
<accession>A0A9D4NNB2</accession>
<proteinExistence type="predicted"/>
<protein>
    <submittedName>
        <fullName evidence="1">Uncharacterized protein</fullName>
    </submittedName>
</protein>
<evidence type="ECO:0000313" key="2">
    <source>
        <dbReference type="Proteomes" id="UP000828390"/>
    </source>
</evidence>
<keyword evidence="2" id="KW-1185">Reference proteome</keyword>